<dbReference type="PANTHER" id="PTHR37813:SF1">
    <property type="entry name" value="FELS-2 PROPHAGE PROTEIN"/>
    <property type="match status" value="1"/>
</dbReference>
<evidence type="ECO:0000256" key="1">
    <source>
        <dbReference type="SAM" id="Coils"/>
    </source>
</evidence>
<evidence type="ECO:0008006" key="5">
    <source>
        <dbReference type="Google" id="ProtNLM"/>
    </source>
</evidence>
<dbReference type="Proteomes" id="UP000207763">
    <property type="component" value="Segment"/>
</dbReference>
<feature type="transmembrane region" description="Helical" evidence="2">
    <location>
        <begin position="107"/>
        <end position="129"/>
    </location>
</feature>
<dbReference type="GeneID" id="26630076"/>
<feature type="transmembrane region" description="Helical" evidence="2">
    <location>
        <begin position="135"/>
        <end position="155"/>
    </location>
</feature>
<name>A0A0F6SJI2_9CAUD</name>
<dbReference type="EMBL" id="KR080193">
    <property type="protein sequence ID" value="AKF14262.1"/>
    <property type="molecule type" value="Genomic_DNA"/>
</dbReference>
<dbReference type="PANTHER" id="PTHR37813">
    <property type="entry name" value="FELS-2 PROPHAGE PROTEIN"/>
    <property type="match status" value="1"/>
</dbReference>
<protein>
    <recommendedName>
        <fullName evidence="5">Tape measure protein</fullName>
    </recommendedName>
</protein>
<evidence type="ECO:0000256" key="2">
    <source>
        <dbReference type="SAM" id="Phobius"/>
    </source>
</evidence>
<proteinExistence type="predicted"/>
<keyword evidence="2" id="KW-0472">Membrane</keyword>
<keyword evidence="2" id="KW-1133">Transmembrane helix</keyword>
<feature type="coiled-coil region" evidence="1">
    <location>
        <begin position="657"/>
        <end position="716"/>
    </location>
</feature>
<organism evidence="3 4">
    <name type="scientific">Mycobacterium phage Luchador</name>
    <dbReference type="NCBI Taxonomy" id="1647300"/>
    <lineage>
        <taxon>Viruses</taxon>
        <taxon>Duplodnaviria</taxon>
        <taxon>Heunggongvirae</taxon>
        <taxon>Uroviricota</taxon>
        <taxon>Caudoviricetes</taxon>
        <taxon>Luchadorvirus</taxon>
        <taxon>Luchadorvirus luchador</taxon>
        <taxon>Lucadorvirus luchador</taxon>
    </lineage>
</organism>
<dbReference type="RefSeq" id="YP_009203086.1">
    <property type="nucleotide sequence ID" value="NC_028849.1"/>
</dbReference>
<evidence type="ECO:0000313" key="3">
    <source>
        <dbReference type="EMBL" id="AKF14262.1"/>
    </source>
</evidence>
<gene>
    <name evidence="3" type="primary">27</name>
    <name evidence="3" type="ORF">SEA_LUCHADOR_27</name>
</gene>
<dbReference type="OrthoDB" id="540at10239"/>
<evidence type="ECO:0000313" key="4">
    <source>
        <dbReference type="Proteomes" id="UP000207763"/>
    </source>
</evidence>
<keyword evidence="4" id="KW-1185">Reference proteome</keyword>
<accession>A0A0F6SJI2</accession>
<keyword evidence="2" id="KW-0812">Transmembrane</keyword>
<keyword evidence="1" id="KW-0175">Coiled coil</keyword>
<sequence length="802" mass="84256">MAKKAGMATGVEVAQISVKVSPNSKEFRRELQRDLDAIEESVRAKIQVEPDMGNFRKEVKAKTAGMSAKVEVEADVDKSMFQRMREQFAKISDKIPFPSFGSGINPAGYAVIIAAIGALSPLIVGLLGALTTGLLALPGLIAGIAIPIGALALGMDGLKKAAGLLKEPFDALKKTMSEKVEEQFTPVFEKLRDIFPSLKSTLPFVTQGLANIAQSIAAVLTSPENLAKFEGTVRNIAAGLDAAAPGIGSFTQGILDLIAAFSEKFPDIGKWFSDTGASFSKWITDFTTKGPDGMSKFDHALDGLGFTLKELGGGLVDIAGKALDFFSDPEKVKSFKAELQGVVDLVLKITDALTWAADAMNKIGVFNGEGNAGDLMPAPIQWLVDGVQGIDFSGIWESIKSGAASAWQAIQQTFAPVVGFFSAIFTPIAQIATPIWGVISAAATQAWNIISALWGGAAAFLGGIFSGLAGPASTAWNAVSAAAQAAWGVVQAAWGAFSGWFAGIWNQVSGIVQGVWNTVVSIIQGAANQVINVINTMGSNIVSAITSIDLASAGRALIEKFIGGIKSMAGAVKDAVGSVVGGVLNMIPHSPAKEGPLSGQGWVSIFTGGQALGDQFGAGLENGLQNTLEMAKDMADQIKQAMDAGTDQTGALAGIDTKDLKKSMDVIEQEKKRLKLEKNALPESDKEGRKALQNQIDQLQAQKDILSYQKDRLKNEEAYGDAAGDDPLVKAAADLMNAPVDFAKATGKQFLSDLGISGNGLVSKLLTEGTKYIFQIGSVDEAMSIKERQERTDAMTVTGPSR</sequence>
<reference evidence="3 4" key="1">
    <citation type="journal article" date="2015" name="Genome Announc.">
        <title>Genome Sequences of Mycobacteriophages Luchador and Nerujay.</title>
        <authorList>
            <person name="Pope W.H."/>
            <person name="Ahmed T."/>
            <person name="Drobitch M.K."/>
            <person name="Early D.R."/>
            <person name="Eljamri S."/>
            <person name="Kasturiarachi N.S."/>
            <person name="Klonicki E.F."/>
            <person name="Manjooran D.T."/>
            <person name="Ni Chochlain A.N."/>
            <person name="Puglionesi A.O."/>
            <person name="Rajakumar V."/>
            <person name="Shindle K.A."/>
            <person name="Tran M.T."/>
            <person name="Brown B.R."/>
            <person name="Churilla B.M."/>
            <person name="Cohen K.L."/>
            <person name="Wilkes K.E."/>
            <person name="Grubb S.R."/>
            <person name="Warner M.H."/>
            <person name="Bowman C.A."/>
            <person name="Russell D.A."/>
            <person name="Hatfull G.F."/>
        </authorList>
    </citation>
    <scope>NUCLEOTIDE SEQUENCE [LARGE SCALE GENOMIC DNA]</scope>
</reference>
<dbReference type="KEGG" id="vg:26630076"/>